<dbReference type="SMART" id="SM00387">
    <property type="entry name" value="HATPase_c"/>
    <property type="match status" value="1"/>
</dbReference>
<dbReference type="InterPro" id="IPR036097">
    <property type="entry name" value="HisK_dim/P_sf"/>
</dbReference>
<dbReference type="PANTHER" id="PTHR43711">
    <property type="entry name" value="TWO-COMPONENT HISTIDINE KINASE"/>
    <property type="match status" value="1"/>
</dbReference>
<dbReference type="InterPro" id="IPR036890">
    <property type="entry name" value="HATPase_C_sf"/>
</dbReference>
<dbReference type="PRINTS" id="PR00344">
    <property type="entry name" value="BCTRLSENSOR"/>
</dbReference>
<keyword evidence="3" id="KW-0597">Phosphoprotein</keyword>
<organism evidence="8 9">
    <name type="scientific">Thermovibrio ammonificans (strain DSM 15698 / JCM 12110 / HB-1)</name>
    <dbReference type="NCBI Taxonomy" id="648996"/>
    <lineage>
        <taxon>Bacteria</taxon>
        <taxon>Pseudomonadati</taxon>
        <taxon>Aquificota</taxon>
        <taxon>Aquificia</taxon>
        <taxon>Desulfurobacteriales</taxon>
        <taxon>Desulfurobacteriaceae</taxon>
        <taxon>Thermovibrio</taxon>
    </lineage>
</organism>
<accession>E8T2Z3</accession>
<dbReference type="Gene3D" id="3.30.565.10">
    <property type="entry name" value="Histidine kinase-like ATPase, C-terminal domain"/>
    <property type="match status" value="1"/>
</dbReference>
<dbReference type="Pfam" id="PF02518">
    <property type="entry name" value="HATPase_c"/>
    <property type="match status" value="1"/>
</dbReference>
<dbReference type="Gene3D" id="1.10.287.130">
    <property type="match status" value="1"/>
</dbReference>
<evidence type="ECO:0000256" key="5">
    <source>
        <dbReference type="ARBA" id="ARBA00022777"/>
    </source>
</evidence>
<dbReference type="Proteomes" id="UP000006362">
    <property type="component" value="Chromosome"/>
</dbReference>
<dbReference type="InterPro" id="IPR003594">
    <property type="entry name" value="HATPase_dom"/>
</dbReference>
<evidence type="ECO:0000259" key="7">
    <source>
        <dbReference type="PROSITE" id="PS50109"/>
    </source>
</evidence>
<evidence type="ECO:0000256" key="2">
    <source>
        <dbReference type="ARBA" id="ARBA00012438"/>
    </source>
</evidence>
<evidence type="ECO:0000313" key="8">
    <source>
        <dbReference type="EMBL" id="ADU97202.1"/>
    </source>
</evidence>
<dbReference type="InterPro" id="IPR003661">
    <property type="entry name" value="HisK_dim/P_dom"/>
</dbReference>
<sequence length="303" mass="34310">MYRKLSELFEELLFVEPDGTVVGSGKKLWELYPFPEAIAALEEARERGRSSFQAEERGRSFTFQLARLPDGTVAVLKRDDTLAKEFDSVKREVVSTLSHEIKTPLTVIRGNVEFLLHYGDCNDKEVLKETLEKVEKLERIVSGIGRLFKKSSQMAALNLRPLTEEVVESFTPKAAGKGIALKTELEDTNTVADAVLFQQLLRNLLDNAVKFTKEGEVRVKLTEEFLEVSDTGRGIPREKLSRVFERYYREGENSGQGIGLSVVREIAKHHGWKVEVESEVGRGSRFRVVFYPDENIGKEAVKE</sequence>
<dbReference type="InterPro" id="IPR050736">
    <property type="entry name" value="Sensor_HK_Regulatory"/>
</dbReference>
<keyword evidence="9" id="KW-1185">Reference proteome</keyword>
<dbReference type="CDD" id="cd00082">
    <property type="entry name" value="HisKA"/>
    <property type="match status" value="1"/>
</dbReference>
<dbReference type="OrthoDB" id="9813151at2"/>
<dbReference type="STRING" id="648996.Theam_1238"/>
<dbReference type="GO" id="GO:0000155">
    <property type="term" value="F:phosphorelay sensor kinase activity"/>
    <property type="evidence" value="ECO:0007669"/>
    <property type="project" value="InterPro"/>
</dbReference>
<keyword evidence="5 8" id="KW-0418">Kinase</keyword>
<evidence type="ECO:0000256" key="3">
    <source>
        <dbReference type="ARBA" id="ARBA00022553"/>
    </source>
</evidence>
<dbReference type="SUPFAM" id="SSF55874">
    <property type="entry name" value="ATPase domain of HSP90 chaperone/DNA topoisomerase II/histidine kinase"/>
    <property type="match status" value="1"/>
</dbReference>
<dbReference type="PANTHER" id="PTHR43711:SF1">
    <property type="entry name" value="HISTIDINE KINASE 1"/>
    <property type="match status" value="1"/>
</dbReference>
<evidence type="ECO:0000256" key="4">
    <source>
        <dbReference type="ARBA" id="ARBA00022679"/>
    </source>
</evidence>
<evidence type="ECO:0000256" key="6">
    <source>
        <dbReference type="ARBA" id="ARBA00023012"/>
    </source>
</evidence>
<dbReference type="EC" id="2.7.13.3" evidence="2"/>
<name>E8T2Z3_THEA1</name>
<dbReference type="eggNOG" id="COG2205">
    <property type="taxonomic scope" value="Bacteria"/>
</dbReference>
<dbReference type="KEGG" id="tam:Theam_1238"/>
<feature type="domain" description="Histidine kinase" evidence="7">
    <location>
        <begin position="96"/>
        <end position="294"/>
    </location>
</feature>
<dbReference type="RefSeq" id="WP_013537988.1">
    <property type="nucleotide sequence ID" value="NC_014926.1"/>
</dbReference>
<dbReference type="PROSITE" id="PS50109">
    <property type="entry name" value="HIS_KIN"/>
    <property type="match status" value="1"/>
</dbReference>
<gene>
    <name evidence="8" type="ordered locus">Theam_1238</name>
</gene>
<dbReference type="HOGENOM" id="CLU_000445_89_2_0"/>
<dbReference type="CDD" id="cd00075">
    <property type="entry name" value="HATPase"/>
    <property type="match status" value="1"/>
</dbReference>
<evidence type="ECO:0000313" key="9">
    <source>
        <dbReference type="Proteomes" id="UP000006362"/>
    </source>
</evidence>
<comment type="catalytic activity">
    <reaction evidence="1">
        <text>ATP + protein L-histidine = ADP + protein N-phospho-L-histidine.</text>
        <dbReference type="EC" id="2.7.13.3"/>
    </reaction>
</comment>
<dbReference type="InterPro" id="IPR005467">
    <property type="entry name" value="His_kinase_dom"/>
</dbReference>
<keyword evidence="4" id="KW-0808">Transferase</keyword>
<dbReference type="Pfam" id="PF00512">
    <property type="entry name" value="HisKA"/>
    <property type="match status" value="1"/>
</dbReference>
<evidence type="ECO:0000256" key="1">
    <source>
        <dbReference type="ARBA" id="ARBA00000085"/>
    </source>
</evidence>
<dbReference type="SUPFAM" id="SSF47384">
    <property type="entry name" value="Homodimeric domain of signal transducing histidine kinase"/>
    <property type="match status" value="1"/>
</dbReference>
<protein>
    <recommendedName>
        <fullName evidence="2">histidine kinase</fullName>
        <ecNumber evidence="2">2.7.13.3</ecNumber>
    </recommendedName>
</protein>
<dbReference type="InterPro" id="IPR004358">
    <property type="entry name" value="Sig_transdc_His_kin-like_C"/>
</dbReference>
<dbReference type="EMBL" id="CP002444">
    <property type="protein sequence ID" value="ADU97202.1"/>
    <property type="molecule type" value="Genomic_DNA"/>
</dbReference>
<keyword evidence="6" id="KW-0902">Two-component regulatory system</keyword>
<reference evidence="8" key="1">
    <citation type="submission" date="2011-01" db="EMBL/GenBank/DDBJ databases">
        <title>Complete sequence of chromosome of Thermovibrio ammonificans HB-1.</title>
        <authorList>
            <consortium name="US DOE Joint Genome Institute"/>
            <person name="Lucas S."/>
            <person name="Copeland A."/>
            <person name="Lapidus A."/>
            <person name="Cheng J.-F."/>
            <person name="Goodwin L."/>
            <person name="Pitluck S."/>
            <person name="Davenport K."/>
            <person name="Detter J.C."/>
            <person name="Han C."/>
            <person name="Tapia R."/>
            <person name="Land M."/>
            <person name="Hauser L."/>
            <person name="Kyrpides N."/>
            <person name="Ivanova N."/>
            <person name="Ovchinnikova G."/>
            <person name="Vetriani C."/>
            <person name="Woyke T."/>
        </authorList>
    </citation>
    <scope>NUCLEOTIDE SEQUENCE [LARGE SCALE GENOMIC DNA]</scope>
    <source>
        <strain evidence="8">HB-1</strain>
    </source>
</reference>
<dbReference type="SMART" id="SM00388">
    <property type="entry name" value="HisKA"/>
    <property type="match status" value="1"/>
</dbReference>
<dbReference type="AlphaFoldDB" id="E8T2Z3"/>
<proteinExistence type="predicted"/>